<dbReference type="EMBL" id="LAZR01014079">
    <property type="protein sequence ID" value="KKM19046.1"/>
    <property type="molecule type" value="Genomic_DNA"/>
</dbReference>
<evidence type="ECO:0008006" key="2">
    <source>
        <dbReference type="Google" id="ProtNLM"/>
    </source>
</evidence>
<sequence>MKLNNIKVETIEWFDDVHHYHYDVSNDVLYLRLDYHRDVPIYAEEDKDGSLLLRQDNDDLVGIVVINWWKNFGEGNLPDSLIEIQRCMEPWIERLKRKI</sequence>
<gene>
    <name evidence="1" type="ORF">LCGC14_1659560</name>
</gene>
<evidence type="ECO:0000313" key="1">
    <source>
        <dbReference type="EMBL" id="KKM19046.1"/>
    </source>
</evidence>
<organism evidence="1">
    <name type="scientific">marine sediment metagenome</name>
    <dbReference type="NCBI Taxonomy" id="412755"/>
    <lineage>
        <taxon>unclassified sequences</taxon>
        <taxon>metagenomes</taxon>
        <taxon>ecological metagenomes</taxon>
    </lineage>
</organism>
<comment type="caution">
    <text evidence="1">The sequence shown here is derived from an EMBL/GenBank/DDBJ whole genome shotgun (WGS) entry which is preliminary data.</text>
</comment>
<dbReference type="AlphaFoldDB" id="A0A0F9HUI6"/>
<name>A0A0F9HUI6_9ZZZZ</name>
<protein>
    <recommendedName>
        <fullName evidence="2">DUF2283 domain-containing protein</fullName>
    </recommendedName>
</protein>
<reference evidence="1" key="1">
    <citation type="journal article" date="2015" name="Nature">
        <title>Complex archaea that bridge the gap between prokaryotes and eukaryotes.</title>
        <authorList>
            <person name="Spang A."/>
            <person name="Saw J.H."/>
            <person name="Jorgensen S.L."/>
            <person name="Zaremba-Niedzwiedzka K."/>
            <person name="Martijn J."/>
            <person name="Lind A.E."/>
            <person name="van Eijk R."/>
            <person name="Schleper C."/>
            <person name="Guy L."/>
            <person name="Ettema T.J."/>
        </authorList>
    </citation>
    <scope>NUCLEOTIDE SEQUENCE</scope>
</reference>
<accession>A0A0F9HUI6</accession>
<proteinExistence type="predicted"/>